<gene>
    <name evidence="4" type="ORF">HPP92_019783</name>
</gene>
<dbReference type="OrthoDB" id="10264738at2759"/>
<dbReference type="PANTHER" id="PTHR44303:SF2">
    <property type="entry name" value="DNAJ HOMOLOG SUBFAMILY C MEMBER 16"/>
    <property type="match status" value="1"/>
</dbReference>
<keyword evidence="2" id="KW-1133">Transmembrane helix</keyword>
<dbReference type="InterPro" id="IPR036249">
    <property type="entry name" value="Thioredoxin-like_sf"/>
</dbReference>
<sequence>MKITVPLLVRRYFVPLVLFAIGVFFQLVVLPNSFPASHYDVLGLERFATVEKVEEAYNKLSSKWLSSLNLPTPAEFVKIRYAYELLTNGEWKRDYDLFAIDEQRHVIDETIMRHAGESYLKVNLPLLYSNWSGSMDQDLDVLTLENFGSIVGGSKAMLTMVFSFGSHRCATFMNSWTRIGALLDGVANTGAVDVANVQLASFFAERAFNKQPIFRNGLPALIAFPPNCASSNCYIRYNGDLSVDAIIDWLATSVLGLPRILYYSKDSLVQKFFPNSGMHKIKILCFSKTGERAVPFLRQAAKEYSTYASFAMVLWKQEDSSVWWNMIQKTLRDDADANGNKVSVEASAAVAAMKANRLSFAWLDGGVQKDYCLFYLHKLENIYETCGPSDYDSKDVPRLFIVRYKRNSVEHELRAKKKPNSFWSAFDKENSNLASQIVAVYNGTVDIQEVIQWISWIVEDGDKSTMHPYFIGAAPALIPEESTTFISRSTQSIFSTGNGLKDRVLDICTSLYEFRRDPRIGPMFFLAACISFGAIWVRSSSQPAHSAEVEDGTTATRNQSNRRRKTSTTDIPPSITDAVPSDAHQLLPSDSDSE</sequence>
<dbReference type="AlphaFoldDB" id="A0A835Q180"/>
<accession>A0A835Q180</accession>
<dbReference type="PROSITE" id="PS50076">
    <property type="entry name" value="DNAJ_2"/>
    <property type="match status" value="1"/>
</dbReference>
<keyword evidence="5" id="KW-1185">Reference proteome</keyword>
<dbReference type="PANTHER" id="PTHR44303">
    <property type="entry name" value="DNAJ HOMOLOG SUBFAMILY C MEMBER 16"/>
    <property type="match status" value="1"/>
</dbReference>
<protein>
    <recommendedName>
        <fullName evidence="3">J domain-containing protein</fullName>
    </recommendedName>
</protein>
<dbReference type="SUPFAM" id="SSF52833">
    <property type="entry name" value="Thioredoxin-like"/>
    <property type="match status" value="1"/>
</dbReference>
<evidence type="ECO:0000313" key="5">
    <source>
        <dbReference type="Proteomes" id="UP000636800"/>
    </source>
</evidence>
<reference evidence="4 5" key="1">
    <citation type="journal article" date="2020" name="Nat. Food">
        <title>A phased Vanilla planifolia genome enables genetic improvement of flavour and production.</title>
        <authorList>
            <person name="Hasing T."/>
            <person name="Tang H."/>
            <person name="Brym M."/>
            <person name="Khazi F."/>
            <person name="Huang T."/>
            <person name="Chambers A.H."/>
        </authorList>
    </citation>
    <scope>NUCLEOTIDE SEQUENCE [LARGE SCALE GENOMIC DNA]</scope>
    <source>
        <tissue evidence="4">Leaf</tissue>
    </source>
</reference>
<feature type="region of interest" description="Disordered" evidence="1">
    <location>
        <begin position="543"/>
        <end position="594"/>
    </location>
</feature>
<comment type="caution">
    <text evidence="4">The sequence shown here is derived from an EMBL/GenBank/DDBJ whole genome shotgun (WGS) entry which is preliminary data.</text>
</comment>
<dbReference type="Pfam" id="PF00226">
    <property type="entry name" value="DnaJ"/>
    <property type="match status" value="1"/>
</dbReference>
<proteinExistence type="predicted"/>
<dbReference type="GO" id="GO:0005783">
    <property type="term" value="C:endoplasmic reticulum"/>
    <property type="evidence" value="ECO:0007669"/>
    <property type="project" value="UniProtKB-ARBA"/>
</dbReference>
<keyword evidence="2" id="KW-0472">Membrane</keyword>
<dbReference type="EMBL" id="JADCNL010000010">
    <property type="protein sequence ID" value="KAG0463714.1"/>
    <property type="molecule type" value="Genomic_DNA"/>
</dbReference>
<feature type="domain" description="J" evidence="3">
    <location>
        <begin position="37"/>
        <end position="99"/>
    </location>
</feature>
<dbReference type="InterPro" id="IPR001623">
    <property type="entry name" value="DnaJ_domain"/>
</dbReference>
<evidence type="ECO:0000259" key="3">
    <source>
        <dbReference type="PROSITE" id="PS50076"/>
    </source>
</evidence>
<keyword evidence="2" id="KW-0812">Transmembrane</keyword>
<dbReference type="Proteomes" id="UP000636800">
    <property type="component" value="Chromosome 10"/>
</dbReference>
<organism evidence="4 5">
    <name type="scientific">Vanilla planifolia</name>
    <name type="common">Vanilla</name>
    <dbReference type="NCBI Taxonomy" id="51239"/>
    <lineage>
        <taxon>Eukaryota</taxon>
        <taxon>Viridiplantae</taxon>
        <taxon>Streptophyta</taxon>
        <taxon>Embryophyta</taxon>
        <taxon>Tracheophyta</taxon>
        <taxon>Spermatophyta</taxon>
        <taxon>Magnoliopsida</taxon>
        <taxon>Liliopsida</taxon>
        <taxon>Asparagales</taxon>
        <taxon>Orchidaceae</taxon>
        <taxon>Vanilloideae</taxon>
        <taxon>Vanilleae</taxon>
        <taxon>Vanilla</taxon>
    </lineage>
</organism>
<evidence type="ECO:0000313" key="4">
    <source>
        <dbReference type="EMBL" id="KAG0463714.1"/>
    </source>
</evidence>
<dbReference type="CDD" id="cd06257">
    <property type="entry name" value="DnaJ"/>
    <property type="match status" value="1"/>
</dbReference>
<dbReference type="InterPro" id="IPR052448">
    <property type="entry name" value="DnaJ_C16_autophagy_reg"/>
</dbReference>
<dbReference type="Gene3D" id="1.10.287.110">
    <property type="entry name" value="DnaJ domain"/>
    <property type="match status" value="1"/>
</dbReference>
<evidence type="ECO:0000256" key="1">
    <source>
        <dbReference type="SAM" id="MobiDB-lite"/>
    </source>
</evidence>
<dbReference type="InterPro" id="IPR036869">
    <property type="entry name" value="J_dom_sf"/>
</dbReference>
<name>A0A835Q180_VANPL</name>
<dbReference type="CDD" id="cd02961">
    <property type="entry name" value="PDI_a_family"/>
    <property type="match status" value="1"/>
</dbReference>
<evidence type="ECO:0000256" key="2">
    <source>
        <dbReference type="SAM" id="Phobius"/>
    </source>
</evidence>
<feature type="transmembrane region" description="Helical" evidence="2">
    <location>
        <begin position="12"/>
        <end position="30"/>
    </location>
</feature>
<dbReference type="SUPFAM" id="SSF46565">
    <property type="entry name" value="Chaperone J-domain"/>
    <property type="match status" value="1"/>
</dbReference>